<dbReference type="Proteomes" id="UP000004374">
    <property type="component" value="Unassembled WGS sequence"/>
</dbReference>
<dbReference type="AlphaFoldDB" id="I1DXH1"/>
<proteinExistence type="predicted"/>
<evidence type="ECO:0000313" key="2">
    <source>
        <dbReference type="Proteomes" id="UP000004374"/>
    </source>
</evidence>
<evidence type="ECO:0000313" key="1">
    <source>
        <dbReference type="EMBL" id="GAB58749.1"/>
    </source>
</evidence>
<accession>I1DXH1</accession>
<organism evidence="1 2">
    <name type="scientific">Rheinheimera nanhaiensis E407-8</name>
    <dbReference type="NCBI Taxonomy" id="562729"/>
    <lineage>
        <taxon>Bacteria</taxon>
        <taxon>Pseudomonadati</taxon>
        <taxon>Pseudomonadota</taxon>
        <taxon>Gammaproteobacteria</taxon>
        <taxon>Chromatiales</taxon>
        <taxon>Chromatiaceae</taxon>
        <taxon>Rheinheimera</taxon>
    </lineage>
</organism>
<reference evidence="1 2" key="1">
    <citation type="journal article" date="2012" name="J. Bacteriol.">
        <title>Genome Sequence of the Protease-Producing Bacterium Rheinheimera nanhaiensis E407-8T, Isolated from Deep-Sea Sediment of the South China Sea.</title>
        <authorList>
            <person name="Zhang X.-Y."/>
            <person name="Zhang Y.-J."/>
            <person name="Qin Q.-L."/>
            <person name="Xie B.-B."/>
            <person name="Chen X.-L."/>
            <person name="Zhou B.-C."/>
            <person name="Zhang Y.-Z."/>
        </authorList>
    </citation>
    <scope>NUCLEOTIDE SEQUENCE [LARGE SCALE GENOMIC DNA]</scope>
    <source>
        <strain evidence="1 2">E407-8</strain>
    </source>
</reference>
<comment type="caution">
    <text evidence="1">The sequence shown here is derived from an EMBL/GenBank/DDBJ whole genome shotgun (WGS) entry which is preliminary data.</text>
</comment>
<sequence>MAHMLNKWIYREHWYLTLEVFFSTMNHKIKLITFKYYQLIYNALSSSFIGLLKWI</sequence>
<name>I1DXH1_9GAMM</name>
<keyword evidence="2" id="KW-1185">Reference proteome</keyword>
<gene>
    <name evidence="1" type="ORF">RNAN_1737</name>
</gene>
<dbReference type="EMBL" id="BAFK01000008">
    <property type="protein sequence ID" value="GAB58749.1"/>
    <property type="molecule type" value="Genomic_DNA"/>
</dbReference>
<protein>
    <submittedName>
        <fullName evidence="1">Uncharacterized protein</fullName>
    </submittedName>
</protein>